<comment type="caution">
    <text evidence="3">The sequence shown here is derived from an EMBL/GenBank/DDBJ whole genome shotgun (WGS) entry which is preliminary data.</text>
</comment>
<evidence type="ECO:0000256" key="2">
    <source>
        <dbReference type="SAM" id="SignalP"/>
    </source>
</evidence>
<organism evidence="3 4">
    <name type="scientific">Chitinophaga oryziterrae</name>
    <dbReference type="NCBI Taxonomy" id="1031224"/>
    <lineage>
        <taxon>Bacteria</taxon>
        <taxon>Pseudomonadati</taxon>
        <taxon>Bacteroidota</taxon>
        <taxon>Chitinophagia</taxon>
        <taxon>Chitinophagales</taxon>
        <taxon>Chitinophagaceae</taxon>
        <taxon>Chitinophaga</taxon>
    </lineage>
</organism>
<accession>A0A6N8JF09</accession>
<evidence type="ECO:0000313" key="3">
    <source>
        <dbReference type="EMBL" id="MVT43905.1"/>
    </source>
</evidence>
<keyword evidence="2" id="KW-0732">Signal</keyword>
<dbReference type="AlphaFoldDB" id="A0A6N8JF09"/>
<gene>
    <name evidence="3" type="ORF">GO495_25140</name>
</gene>
<keyword evidence="1" id="KW-0175">Coiled coil</keyword>
<dbReference type="EMBL" id="WRXO01000009">
    <property type="protein sequence ID" value="MVT43905.1"/>
    <property type="molecule type" value="Genomic_DNA"/>
</dbReference>
<dbReference type="OrthoDB" id="652545at2"/>
<reference evidence="3 4" key="1">
    <citation type="submission" date="2019-12" db="EMBL/GenBank/DDBJ databases">
        <title>The draft genomic sequence of strain Chitinophaga oryziterrae JCM 16595.</title>
        <authorList>
            <person name="Zhang X."/>
        </authorList>
    </citation>
    <scope>NUCLEOTIDE SEQUENCE [LARGE SCALE GENOMIC DNA]</scope>
    <source>
        <strain evidence="3 4">JCM 16595</strain>
    </source>
</reference>
<dbReference type="RefSeq" id="WP_157302715.1">
    <property type="nucleotide sequence ID" value="NZ_BAAAZB010000001.1"/>
</dbReference>
<protein>
    <recommendedName>
        <fullName evidence="5">Peptidase S74 domain-containing protein</fullName>
    </recommendedName>
</protein>
<proteinExistence type="predicted"/>
<evidence type="ECO:0000256" key="1">
    <source>
        <dbReference type="SAM" id="Coils"/>
    </source>
</evidence>
<evidence type="ECO:0000313" key="4">
    <source>
        <dbReference type="Proteomes" id="UP000468388"/>
    </source>
</evidence>
<sequence>MYLKFIPVTIILCFCFVAKSFSQSWNDLGPGYQTSDPYPFYYFKIATVNAATDRYATIIEVSAQGDANYFDQQGTFTVRIDKYENSGARFDGVEVRNTSGNPFAATFYISNNAIWVKSTYLWGRMYYRVIADFIGNSSPLVTLPIVPTTSAPVTTFVSNGFGIKCDFDNNVSYQLPFIQTNGSTILGQGVAMNSKLINTQDRPAITTGFIAGEINGFSGAGQTADDGFLRLSAGGGTTAATKTFIDISGYTASATNDRYENIILGTQGLERVRVDGSGNVGIGTKDAHGYKLAVNGAGIFTKVVVKNYVNWPDYVFDSSYHLPTLESVEKYVTVNKHLQGIPNAATIENENVDLGAMQSMLLKKMEEVTLYLIELKKENNALREEVRQLKAKY</sequence>
<keyword evidence="4" id="KW-1185">Reference proteome</keyword>
<feature type="signal peptide" evidence="2">
    <location>
        <begin position="1"/>
        <end position="20"/>
    </location>
</feature>
<name>A0A6N8JF09_9BACT</name>
<feature type="chain" id="PRO_5026773949" description="Peptidase S74 domain-containing protein" evidence="2">
    <location>
        <begin position="21"/>
        <end position="393"/>
    </location>
</feature>
<dbReference type="Proteomes" id="UP000468388">
    <property type="component" value="Unassembled WGS sequence"/>
</dbReference>
<evidence type="ECO:0008006" key="5">
    <source>
        <dbReference type="Google" id="ProtNLM"/>
    </source>
</evidence>
<feature type="coiled-coil region" evidence="1">
    <location>
        <begin position="365"/>
        <end position="392"/>
    </location>
</feature>